<dbReference type="GO" id="GO:0007165">
    <property type="term" value="P:signal transduction"/>
    <property type="evidence" value="ECO:0007669"/>
    <property type="project" value="InterPro"/>
</dbReference>
<dbReference type="PANTHER" id="PTHR22617">
    <property type="entry name" value="CHEMOTAXIS SENSOR HISTIDINE KINASE-RELATED"/>
    <property type="match status" value="1"/>
</dbReference>
<evidence type="ECO:0000313" key="2">
    <source>
        <dbReference type="EMBL" id="ACY15759.1"/>
    </source>
</evidence>
<dbReference type="Gene3D" id="2.30.30.40">
    <property type="entry name" value="SH3 Domains"/>
    <property type="match status" value="1"/>
</dbReference>
<dbReference type="RefSeq" id="WP_012828359.1">
    <property type="nucleotide sequence ID" value="NC_013440.1"/>
</dbReference>
<protein>
    <submittedName>
        <fullName evidence="2">CheW protein</fullName>
    </submittedName>
</protein>
<keyword evidence="3" id="KW-1185">Reference proteome</keyword>
<accession>D0LTR5</accession>
<dbReference type="GO" id="GO:0006935">
    <property type="term" value="P:chemotaxis"/>
    <property type="evidence" value="ECO:0007669"/>
    <property type="project" value="InterPro"/>
</dbReference>
<evidence type="ECO:0000313" key="3">
    <source>
        <dbReference type="Proteomes" id="UP000001880"/>
    </source>
</evidence>
<evidence type="ECO:0000259" key="1">
    <source>
        <dbReference type="PROSITE" id="PS50851"/>
    </source>
</evidence>
<dbReference type="Proteomes" id="UP000001880">
    <property type="component" value="Chromosome"/>
</dbReference>
<name>D0LTR5_HALO1</name>
<dbReference type="PANTHER" id="PTHR22617:SF23">
    <property type="entry name" value="CHEMOTAXIS PROTEIN CHEW"/>
    <property type="match status" value="1"/>
</dbReference>
<dbReference type="Pfam" id="PF01584">
    <property type="entry name" value="CheW"/>
    <property type="match status" value="1"/>
</dbReference>
<dbReference type="HOGENOM" id="CLU_1624825_0_0_7"/>
<gene>
    <name evidence="2" type="ordered locus">Hoch_3257</name>
</gene>
<dbReference type="KEGG" id="hoh:Hoch_3257"/>
<dbReference type="SUPFAM" id="SSF50341">
    <property type="entry name" value="CheW-like"/>
    <property type="match status" value="1"/>
</dbReference>
<dbReference type="STRING" id="502025.Hoch_3257"/>
<feature type="domain" description="CheW-like" evidence="1">
    <location>
        <begin position="1"/>
        <end position="136"/>
    </location>
</feature>
<proteinExistence type="predicted"/>
<dbReference type="InterPro" id="IPR002545">
    <property type="entry name" value="CheW-lke_dom"/>
</dbReference>
<dbReference type="InterPro" id="IPR039315">
    <property type="entry name" value="CheW"/>
</dbReference>
<dbReference type="GO" id="GO:0005829">
    <property type="term" value="C:cytosol"/>
    <property type="evidence" value="ECO:0007669"/>
    <property type="project" value="TreeGrafter"/>
</dbReference>
<dbReference type="PROSITE" id="PS50851">
    <property type="entry name" value="CHEW"/>
    <property type="match status" value="1"/>
</dbReference>
<dbReference type="SMART" id="SM00260">
    <property type="entry name" value="CheW"/>
    <property type="match status" value="1"/>
</dbReference>
<dbReference type="eggNOG" id="COG0835">
    <property type="taxonomic scope" value="Bacteria"/>
</dbReference>
<dbReference type="CDD" id="cd00588">
    <property type="entry name" value="CheW_like"/>
    <property type="match status" value="1"/>
</dbReference>
<sequence length="163" mass="17611">MTDVLTFRVAEATFAVPLERVAEVTLRVALEPLPELGAPIAGYFVYRGRSIAAVDLRQRLDYPARPIDLADHFVIARGRARLLALIVDRVLGVRHIDLQAVEPTPANSEWMVGIVALSDGLLLIADLEAALSVEQNRSVAEALARLTPLESDALPARDAGDPA</sequence>
<organism evidence="2 3">
    <name type="scientific">Haliangium ochraceum (strain DSM 14365 / JCM 11303 / SMP-2)</name>
    <dbReference type="NCBI Taxonomy" id="502025"/>
    <lineage>
        <taxon>Bacteria</taxon>
        <taxon>Pseudomonadati</taxon>
        <taxon>Myxococcota</taxon>
        <taxon>Polyangia</taxon>
        <taxon>Haliangiales</taxon>
        <taxon>Kofleriaceae</taxon>
        <taxon>Haliangium</taxon>
    </lineage>
</organism>
<reference evidence="2 3" key="1">
    <citation type="journal article" date="2010" name="Stand. Genomic Sci.">
        <title>Complete genome sequence of Haliangium ochraceum type strain (SMP-2).</title>
        <authorList>
            <consortium name="US DOE Joint Genome Institute (JGI-PGF)"/>
            <person name="Ivanova N."/>
            <person name="Daum C."/>
            <person name="Lang E."/>
            <person name="Abt B."/>
            <person name="Kopitz M."/>
            <person name="Saunders E."/>
            <person name="Lapidus A."/>
            <person name="Lucas S."/>
            <person name="Glavina Del Rio T."/>
            <person name="Nolan M."/>
            <person name="Tice H."/>
            <person name="Copeland A."/>
            <person name="Cheng J.F."/>
            <person name="Chen F."/>
            <person name="Bruce D."/>
            <person name="Goodwin L."/>
            <person name="Pitluck S."/>
            <person name="Mavromatis K."/>
            <person name="Pati A."/>
            <person name="Mikhailova N."/>
            <person name="Chen A."/>
            <person name="Palaniappan K."/>
            <person name="Land M."/>
            <person name="Hauser L."/>
            <person name="Chang Y.J."/>
            <person name="Jeffries C.D."/>
            <person name="Detter J.C."/>
            <person name="Brettin T."/>
            <person name="Rohde M."/>
            <person name="Goker M."/>
            <person name="Bristow J."/>
            <person name="Markowitz V."/>
            <person name="Eisen J.A."/>
            <person name="Hugenholtz P."/>
            <person name="Kyrpides N.C."/>
            <person name="Klenk H.P."/>
        </authorList>
    </citation>
    <scope>NUCLEOTIDE SEQUENCE [LARGE SCALE GENOMIC DNA]</scope>
    <source>
        <strain evidence="3">DSM 14365 / CIP 107738 / JCM 11303 / AJ 13395 / SMP-2</strain>
    </source>
</reference>
<dbReference type="AlphaFoldDB" id="D0LTR5"/>
<dbReference type="Gene3D" id="2.40.50.180">
    <property type="entry name" value="CheA-289, Domain 4"/>
    <property type="match status" value="1"/>
</dbReference>
<dbReference type="InterPro" id="IPR036061">
    <property type="entry name" value="CheW-like_dom_sf"/>
</dbReference>
<dbReference type="EMBL" id="CP001804">
    <property type="protein sequence ID" value="ACY15759.1"/>
    <property type="molecule type" value="Genomic_DNA"/>
</dbReference>